<evidence type="ECO:0000256" key="2">
    <source>
        <dbReference type="SAM" id="SignalP"/>
    </source>
</evidence>
<feature type="region of interest" description="Disordered" evidence="1">
    <location>
        <begin position="30"/>
        <end position="49"/>
    </location>
</feature>
<keyword evidence="4" id="KW-1185">Reference proteome</keyword>
<evidence type="ECO:0000256" key="1">
    <source>
        <dbReference type="SAM" id="MobiDB-lite"/>
    </source>
</evidence>
<feature type="compositionally biased region" description="Polar residues" evidence="1">
    <location>
        <begin position="30"/>
        <end position="43"/>
    </location>
</feature>
<organism evidence="3 4">
    <name type="scientific">Clostridium aestuarii</name>
    <dbReference type="NCBI Taxonomy" id="338193"/>
    <lineage>
        <taxon>Bacteria</taxon>
        <taxon>Bacillati</taxon>
        <taxon>Bacillota</taxon>
        <taxon>Clostridia</taxon>
        <taxon>Eubacteriales</taxon>
        <taxon>Clostridiaceae</taxon>
        <taxon>Clostridium</taxon>
    </lineage>
</organism>
<gene>
    <name evidence="3" type="ORF">OW763_15715</name>
</gene>
<evidence type="ECO:0008006" key="5">
    <source>
        <dbReference type="Google" id="ProtNLM"/>
    </source>
</evidence>
<feature type="signal peptide" evidence="2">
    <location>
        <begin position="1"/>
        <end position="23"/>
    </location>
</feature>
<evidence type="ECO:0000313" key="4">
    <source>
        <dbReference type="Proteomes" id="UP001078443"/>
    </source>
</evidence>
<protein>
    <recommendedName>
        <fullName evidence="5">Lipoprotein</fullName>
    </recommendedName>
</protein>
<keyword evidence="2" id="KW-0732">Signal</keyword>
<dbReference type="Proteomes" id="UP001078443">
    <property type="component" value="Unassembled WGS sequence"/>
</dbReference>
<sequence length="210" mass="23793">MKNKKTIKIISAVLMLGMTIVFSSCGKTNTASNTDTSKQTNKSVQKEKDDLEIKPLEKSDFSVDYEGVVLNLGSNIKELVDKLGNGTANEKNNFGFIGWDEENKNKFFQRSYPEKKSKLHIINKVNVIEGISNIEQINFGEVGTVRGIKNGDTYDKLIGIYGKPSEEVKGENDSHICIYKYENKKLIFNLDKQKIIKKILLEYMEKANLK</sequence>
<dbReference type="RefSeq" id="WP_268042403.1">
    <property type="nucleotide sequence ID" value="NZ_JAPQER010000010.1"/>
</dbReference>
<dbReference type="EMBL" id="JAPQER010000010">
    <property type="protein sequence ID" value="MCY6485770.1"/>
    <property type="molecule type" value="Genomic_DNA"/>
</dbReference>
<evidence type="ECO:0000313" key="3">
    <source>
        <dbReference type="EMBL" id="MCY6485770.1"/>
    </source>
</evidence>
<dbReference type="PROSITE" id="PS51257">
    <property type="entry name" value="PROKAR_LIPOPROTEIN"/>
    <property type="match status" value="1"/>
</dbReference>
<feature type="chain" id="PRO_5046980048" description="Lipoprotein" evidence="2">
    <location>
        <begin position="24"/>
        <end position="210"/>
    </location>
</feature>
<comment type="caution">
    <text evidence="3">The sequence shown here is derived from an EMBL/GenBank/DDBJ whole genome shotgun (WGS) entry which is preliminary data.</text>
</comment>
<reference evidence="3" key="1">
    <citation type="submission" date="2022-12" db="EMBL/GenBank/DDBJ databases">
        <authorList>
            <person name="Wang J."/>
        </authorList>
    </citation>
    <scope>NUCLEOTIDE SEQUENCE</scope>
    <source>
        <strain evidence="3">HY-45-18</strain>
    </source>
</reference>
<proteinExistence type="predicted"/>
<name>A0ABT4D6F7_9CLOT</name>
<accession>A0ABT4D6F7</accession>